<dbReference type="InterPro" id="IPR020751">
    <property type="entry name" value="aa-tRNA-synth_I_codon-bd_sub2"/>
</dbReference>
<name>A0A1F6EC92_9BACT</name>
<evidence type="ECO:0000256" key="4">
    <source>
        <dbReference type="ARBA" id="ARBA00022840"/>
    </source>
</evidence>
<keyword evidence="6 7" id="KW-0030">Aminoacyl-tRNA synthetase</keyword>
<organism evidence="10 11">
    <name type="scientific">Candidatus Kaiserbacteria bacterium RIFCSPHIGHO2_12_FULL_53_13</name>
    <dbReference type="NCBI Taxonomy" id="1798502"/>
    <lineage>
        <taxon>Bacteria</taxon>
        <taxon>Candidatus Kaiseribacteriota</taxon>
    </lineage>
</organism>
<dbReference type="Pfam" id="PF19269">
    <property type="entry name" value="Anticodon_2"/>
    <property type="match status" value="1"/>
</dbReference>
<dbReference type="InterPro" id="IPR000924">
    <property type="entry name" value="Glu/Gln-tRNA-synth"/>
</dbReference>
<feature type="binding site" evidence="7">
    <location>
        <position position="208"/>
    </location>
    <ligand>
        <name>ATP</name>
        <dbReference type="ChEBI" id="CHEBI:30616"/>
    </ligand>
</feature>
<comment type="catalytic activity">
    <reaction evidence="7">
        <text>tRNA(Glu) + L-glutamate + ATP = L-glutamyl-tRNA(Glu) + AMP + diphosphate</text>
        <dbReference type="Rhea" id="RHEA:23540"/>
        <dbReference type="Rhea" id="RHEA-COMP:9663"/>
        <dbReference type="Rhea" id="RHEA-COMP:9680"/>
        <dbReference type="ChEBI" id="CHEBI:29985"/>
        <dbReference type="ChEBI" id="CHEBI:30616"/>
        <dbReference type="ChEBI" id="CHEBI:33019"/>
        <dbReference type="ChEBI" id="CHEBI:78442"/>
        <dbReference type="ChEBI" id="CHEBI:78520"/>
        <dbReference type="ChEBI" id="CHEBI:456215"/>
        <dbReference type="EC" id="6.1.1.17"/>
    </reaction>
</comment>
<comment type="similarity">
    <text evidence="1 7">Belongs to the class-I aminoacyl-tRNA synthetase family. Glutamate--tRNA ligase type 1 subfamily.</text>
</comment>
<keyword evidence="2 7" id="KW-0436">Ligase</keyword>
<comment type="function">
    <text evidence="7">Catalyzes the attachment of glutamate to tRNA(Glu) in a two-step reaction: glutamate is first activated by ATP to form Glu-AMP and then transferred to the acceptor end of tRNA(Glu).</text>
</comment>
<dbReference type="Gene3D" id="1.10.1160.10">
    <property type="entry name" value="Glutamyl-trna Synthetase, Domain 2"/>
    <property type="match status" value="1"/>
</dbReference>
<comment type="subunit">
    <text evidence="7">Monomer.</text>
</comment>
<evidence type="ECO:0000259" key="9">
    <source>
        <dbReference type="Pfam" id="PF19269"/>
    </source>
</evidence>
<dbReference type="InterPro" id="IPR045462">
    <property type="entry name" value="aa-tRNA-synth_I_cd-bd"/>
</dbReference>
<feature type="domain" description="Aminoacyl-tRNA synthetase class I anticodon-binding" evidence="9">
    <location>
        <begin position="290"/>
        <end position="430"/>
    </location>
</feature>
<dbReference type="SUPFAM" id="SSF52374">
    <property type="entry name" value="Nucleotidylyl transferase"/>
    <property type="match status" value="1"/>
</dbReference>
<gene>
    <name evidence="7" type="primary">gltX</name>
    <name evidence="10" type="ORF">A3F27_01840</name>
</gene>
<dbReference type="PANTHER" id="PTHR43311">
    <property type="entry name" value="GLUTAMATE--TRNA LIGASE"/>
    <property type="match status" value="1"/>
</dbReference>
<dbReference type="PRINTS" id="PR00987">
    <property type="entry name" value="TRNASYNTHGLU"/>
</dbReference>
<comment type="subcellular location">
    <subcellularLocation>
        <location evidence="7">Cytoplasm</location>
    </subcellularLocation>
</comment>
<dbReference type="Gene3D" id="3.90.800.10">
    <property type="entry name" value="Glutamyl-tRNA Synthetase, Domain 3"/>
    <property type="match status" value="1"/>
</dbReference>
<evidence type="ECO:0000256" key="1">
    <source>
        <dbReference type="ARBA" id="ARBA00007894"/>
    </source>
</evidence>
<dbReference type="InterPro" id="IPR020061">
    <property type="entry name" value="Glu_tRNA_lig_a-bdl"/>
</dbReference>
<reference evidence="10 11" key="1">
    <citation type="journal article" date="2016" name="Nat. Commun.">
        <title>Thousands of microbial genomes shed light on interconnected biogeochemical processes in an aquifer system.</title>
        <authorList>
            <person name="Anantharaman K."/>
            <person name="Brown C.T."/>
            <person name="Hug L.A."/>
            <person name="Sharon I."/>
            <person name="Castelle C.J."/>
            <person name="Probst A.J."/>
            <person name="Thomas B.C."/>
            <person name="Singh A."/>
            <person name="Wilkins M.J."/>
            <person name="Karaoz U."/>
            <person name="Brodie E.L."/>
            <person name="Williams K.H."/>
            <person name="Hubbard S.S."/>
            <person name="Banfield J.F."/>
        </authorList>
    </citation>
    <scope>NUCLEOTIDE SEQUENCE [LARGE SCALE GENOMIC DNA]</scope>
</reference>
<dbReference type="SUPFAM" id="SSF48163">
    <property type="entry name" value="An anticodon-binding domain of class I aminoacyl-tRNA synthetases"/>
    <property type="match status" value="1"/>
</dbReference>
<dbReference type="EMBL" id="MFLP01000003">
    <property type="protein sequence ID" value="OGG71294.1"/>
    <property type="molecule type" value="Genomic_DNA"/>
</dbReference>
<keyword evidence="3 7" id="KW-0547">Nucleotide-binding</keyword>
<proteinExistence type="inferred from homology"/>
<dbReference type="InterPro" id="IPR004527">
    <property type="entry name" value="Glu-tRNA-ligase_bac/mito"/>
</dbReference>
<dbReference type="InterPro" id="IPR014729">
    <property type="entry name" value="Rossmann-like_a/b/a_fold"/>
</dbReference>
<dbReference type="Proteomes" id="UP000176689">
    <property type="component" value="Unassembled WGS sequence"/>
</dbReference>
<evidence type="ECO:0000313" key="10">
    <source>
        <dbReference type="EMBL" id="OGG71294.1"/>
    </source>
</evidence>
<dbReference type="GO" id="GO:0004818">
    <property type="term" value="F:glutamate-tRNA ligase activity"/>
    <property type="evidence" value="ECO:0007669"/>
    <property type="project" value="UniProtKB-UniRule"/>
</dbReference>
<dbReference type="PANTHER" id="PTHR43311:SF2">
    <property type="entry name" value="GLUTAMATE--TRNA LIGASE, MITOCHONDRIAL-RELATED"/>
    <property type="match status" value="1"/>
</dbReference>
<evidence type="ECO:0000256" key="5">
    <source>
        <dbReference type="ARBA" id="ARBA00022917"/>
    </source>
</evidence>
<dbReference type="Gene3D" id="1.10.10.350">
    <property type="match status" value="1"/>
</dbReference>
<dbReference type="GO" id="GO:0005524">
    <property type="term" value="F:ATP binding"/>
    <property type="evidence" value="ECO:0007669"/>
    <property type="project" value="UniProtKB-UniRule"/>
</dbReference>
<comment type="caution">
    <text evidence="10">The sequence shown here is derived from an EMBL/GenBank/DDBJ whole genome shotgun (WGS) entry which is preliminary data.</text>
</comment>
<evidence type="ECO:0000256" key="3">
    <source>
        <dbReference type="ARBA" id="ARBA00022741"/>
    </source>
</evidence>
<dbReference type="GO" id="GO:0008270">
    <property type="term" value="F:zinc ion binding"/>
    <property type="evidence" value="ECO:0007669"/>
    <property type="project" value="InterPro"/>
</dbReference>
<dbReference type="CDD" id="cd00808">
    <property type="entry name" value="GluRS_core"/>
    <property type="match status" value="1"/>
</dbReference>
<sequence>MNVVTRFPPSPTGFFHIGSARTALFNYLVAAKAGGAMYLRFEDTDKERSKKEYEEDIIAGLQWLQISYTPASPLRQSEKIDVYRTYLHKLIEKGAAYEAEAGEKGGKVVRFKNPNVRITFSDLIRGEVAFDTAELKDFVIARNADDPLYNFAVVVDDGEMGITHVIRGEDHISNTQRQILIQEALGFERPIYAHIPLILAPDRSKLSKRNFAASVNDYRGDGYIPEAFLNYLVLLGWTPPSGKEKLSLKEIIGEFDIQNVHKSGAIFDLQKLKWLNRQYMLEIPDDEYLAEMLRRAHSWDKGIAAKLVPLVRERVSVWQEFDTVKHDFEYFFSEPKLDPAKLPGKGSDAEVGSKHLGHLRKLFAAMPSQGEMTADQVKAHIWDYAEAEGRGKVLWPLRYALTGREKSPDPFTVASIVGKEVALRRIDAALQTL</sequence>
<protein>
    <recommendedName>
        <fullName evidence="7">Glutamate--tRNA ligase</fullName>
        <ecNumber evidence="7">6.1.1.17</ecNumber>
    </recommendedName>
    <alternativeName>
        <fullName evidence="7">Glutamyl-tRNA synthetase</fullName>
        <shortName evidence="7">GluRS</shortName>
    </alternativeName>
</protein>
<dbReference type="GO" id="GO:0000049">
    <property type="term" value="F:tRNA binding"/>
    <property type="evidence" value="ECO:0007669"/>
    <property type="project" value="InterPro"/>
</dbReference>
<dbReference type="GO" id="GO:0006424">
    <property type="term" value="P:glutamyl-tRNA aminoacylation"/>
    <property type="evidence" value="ECO:0007669"/>
    <property type="project" value="UniProtKB-UniRule"/>
</dbReference>
<dbReference type="InterPro" id="IPR033910">
    <property type="entry name" value="GluRS_core"/>
</dbReference>
<dbReference type="AlphaFoldDB" id="A0A1F6EC92"/>
<dbReference type="Gene3D" id="3.40.50.620">
    <property type="entry name" value="HUPs"/>
    <property type="match status" value="2"/>
</dbReference>
<feature type="domain" description="Glutamyl/glutaminyl-tRNA synthetase class Ib catalytic" evidence="8">
    <location>
        <begin position="3"/>
        <end position="100"/>
    </location>
</feature>
<accession>A0A1F6EC92</accession>
<feature type="short sequence motif" description="'HIGH' region" evidence="7">
    <location>
        <begin position="9"/>
        <end position="19"/>
    </location>
</feature>
<dbReference type="GO" id="GO:0005829">
    <property type="term" value="C:cytosol"/>
    <property type="evidence" value="ECO:0007669"/>
    <property type="project" value="TreeGrafter"/>
</dbReference>
<dbReference type="HAMAP" id="MF_00022">
    <property type="entry name" value="Glu_tRNA_synth_type1"/>
    <property type="match status" value="1"/>
</dbReference>
<keyword evidence="4 7" id="KW-0067">ATP-binding</keyword>
<dbReference type="Pfam" id="PF00749">
    <property type="entry name" value="tRNA-synt_1c"/>
    <property type="match status" value="2"/>
</dbReference>
<evidence type="ECO:0000256" key="2">
    <source>
        <dbReference type="ARBA" id="ARBA00022598"/>
    </source>
</evidence>
<feature type="domain" description="Glutamyl/glutaminyl-tRNA synthetase class Ib catalytic" evidence="8">
    <location>
        <begin position="104"/>
        <end position="274"/>
    </location>
</feature>
<evidence type="ECO:0000256" key="7">
    <source>
        <dbReference type="HAMAP-Rule" id="MF_00022"/>
    </source>
</evidence>
<dbReference type="InterPro" id="IPR008925">
    <property type="entry name" value="aa_tRNA-synth_I_cd-bd_sf"/>
</dbReference>
<evidence type="ECO:0000256" key="6">
    <source>
        <dbReference type="ARBA" id="ARBA00023146"/>
    </source>
</evidence>
<dbReference type="EC" id="6.1.1.17" evidence="7"/>
<dbReference type="InterPro" id="IPR020058">
    <property type="entry name" value="Glu/Gln-tRNA-synth_Ib_cat-dom"/>
</dbReference>
<comment type="caution">
    <text evidence="7">Lacks conserved residue(s) required for the propagation of feature annotation.</text>
</comment>
<keyword evidence="7" id="KW-0963">Cytoplasm</keyword>
<feature type="short sequence motif" description="'KMSKS' region" evidence="7">
    <location>
        <begin position="205"/>
        <end position="209"/>
    </location>
</feature>
<dbReference type="InterPro" id="IPR049940">
    <property type="entry name" value="GluQ/Sye"/>
</dbReference>
<keyword evidence="5 7" id="KW-0648">Protein biosynthesis</keyword>
<evidence type="ECO:0000313" key="11">
    <source>
        <dbReference type="Proteomes" id="UP000176689"/>
    </source>
</evidence>
<evidence type="ECO:0000259" key="8">
    <source>
        <dbReference type="Pfam" id="PF00749"/>
    </source>
</evidence>